<evidence type="ECO:0000256" key="9">
    <source>
        <dbReference type="ARBA" id="ARBA00037387"/>
    </source>
</evidence>
<evidence type="ECO:0000256" key="4">
    <source>
        <dbReference type="ARBA" id="ARBA00022553"/>
    </source>
</evidence>
<dbReference type="InterPro" id="IPR007737">
    <property type="entry name" value="Mga_HTH"/>
</dbReference>
<dbReference type="Pfam" id="PF05043">
    <property type="entry name" value="Mga"/>
    <property type="match status" value="1"/>
</dbReference>
<feature type="domain" description="PTS EIIB type-2" evidence="13">
    <location>
        <begin position="401"/>
        <end position="488"/>
    </location>
</feature>
<comment type="function">
    <text evidence="9">The phosphoenolpyruvate-dependent sugar phosphotransferase system (sugar PTS), a major carbohydrate active transport system, catalyzes the phosphorylation of incoming sugar substrates concomitantly with their translocation across the cell membrane. The enzyme II UlaABC PTS system is involved in ascorbate transport.</text>
</comment>
<dbReference type="InterPro" id="IPR016152">
    <property type="entry name" value="PTrfase/Anion_transptr"/>
</dbReference>
<dbReference type="RefSeq" id="WP_089751379.1">
    <property type="nucleotide sequence ID" value="NZ_FOOG01000009.1"/>
</dbReference>
<keyword evidence="3" id="KW-0963">Cytoplasm</keyword>
<feature type="domain" description="PRD" evidence="14">
    <location>
        <begin position="289"/>
        <end position="396"/>
    </location>
</feature>
<dbReference type="InterPro" id="IPR036634">
    <property type="entry name" value="PRD_sf"/>
</dbReference>
<dbReference type="OrthoDB" id="369398at2"/>
<dbReference type="GO" id="GO:0009401">
    <property type="term" value="P:phosphoenolpyruvate-dependent sugar phosphotransferase system"/>
    <property type="evidence" value="ECO:0007669"/>
    <property type="project" value="UniProtKB-KW"/>
</dbReference>
<keyword evidence="8" id="KW-0010">Activator</keyword>
<dbReference type="GO" id="GO:0006355">
    <property type="term" value="P:regulation of DNA-templated transcription"/>
    <property type="evidence" value="ECO:0007669"/>
    <property type="project" value="InterPro"/>
</dbReference>
<dbReference type="GO" id="GO:0016301">
    <property type="term" value="F:kinase activity"/>
    <property type="evidence" value="ECO:0007669"/>
    <property type="project" value="UniProtKB-KW"/>
</dbReference>
<evidence type="ECO:0000256" key="7">
    <source>
        <dbReference type="ARBA" id="ARBA00022777"/>
    </source>
</evidence>
<evidence type="ECO:0000313" key="16">
    <source>
        <dbReference type="Proteomes" id="UP000198897"/>
    </source>
</evidence>
<evidence type="ECO:0000259" key="14">
    <source>
        <dbReference type="PROSITE" id="PS51372"/>
    </source>
</evidence>
<keyword evidence="4" id="KW-0597">Phosphoprotein</keyword>
<evidence type="ECO:0000256" key="11">
    <source>
        <dbReference type="ARBA" id="ARBA00042072"/>
    </source>
</evidence>
<comment type="subcellular location">
    <subcellularLocation>
        <location evidence="1">Cytoplasm</location>
    </subcellularLocation>
</comment>
<evidence type="ECO:0000256" key="10">
    <source>
        <dbReference type="ARBA" id="ARBA00041175"/>
    </source>
</evidence>
<dbReference type="AlphaFoldDB" id="A0A1I2LH88"/>
<dbReference type="InterPro" id="IPR011608">
    <property type="entry name" value="PRD"/>
</dbReference>
<dbReference type="PROSITE" id="PS51099">
    <property type="entry name" value="PTS_EIIB_TYPE_2"/>
    <property type="match status" value="1"/>
</dbReference>
<dbReference type="Pfam" id="PF00359">
    <property type="entry name" value="PTS_EIIA_2"/>
    <property type="match status" value="1"/>
</dbReference>
<evidence type="ECO:0000256" key="1">
    <source>
        <dbReference type="ARBA" id="ARBA00004496"/>
    </source>
</evidence>
<dbReference type="PROSITE" id="PS00372">
    <property type="entry name" value="PTS_EIIA_TYPE_2_HIS"/>
    <property type="match status" value="1"/>
</dbReference>
<evidence type="ECO:0000259" key="12">
    <source>
        <dbReference type="PROSITE" id="PS51094"/>
    </source>
</evidence>
<keyword evidence="7" id="KW-0418">Kinase</keyword>
<dbReference type="CDD" id="cd00211">
    <property type="entry name" value="PTS_IIA_fru"/>
    <property type="match status" value="1"/>
</dbReference>
<evidence type="ECO:0000256" key="8">
    <source>
        <dbReference type="ARBA" id="ARBA00023159"/>
    </source>
</evidence>
<dbReference type="Gene3D" id="3.40.930.10">
    <property type="entry name" value="Mannitol-specific EII, Chain A"/>
    <property type="match status" value="1"/>
</dbReference>
<dbReference type="SUPFAM" id="SSF63520">
    <property type="entry name" value="PTS-regulatory domain, PRD"/>
    <property type="match status" value="1"/>
</dbReference>
<dbReference type="InterPro" id="IPR036388">
    <property type="entry name" value="WH-like_DNA-bd_sf"/>
</dbReference>
<keyword evidence="6" id="KW-0598">Phosphotransferase system</keyword>
<dbReference type="Gene3D" id="1.10.1790.10">
    <property type="entry name" value="PRD domain"/>
    <property type="match status" value="1"/>
</dbReference>
<dbReference type="PANTHER" id="PTHR36203">
    <property type="entry name" value="ASCORBATE-SPECIFIC PTS SYSTEM EIIA COMPONENT"/>
    <property type="match status" value="1"/>
</dbReference>
<keyword evidence="2" id="KW-0813">Transport</keyword>
<dbReference type="GO" id="GO:0005737">
    <property type="term" value="C:cytoplasm"/>
    <property type="evidence" value="ECO:0007669"/>
    <property type="project" value="UniProtKB-SubCell"/>
</dbReference>
<dbReference type="EMBL" id="FOOG01000009">
    <property type="protein sequence ID" value="SFF78393.1"/>
    <property type="molecule type" value="Genomic_DNA"/>
</dbReference>
<name>A0A1I2LH88_9BACI</name>
<proteinExistence type="predicted"/>
<keyword evidence="16" id="KW-1185">Reference proteome</keyword>
<dbReference type="GO" id="GO:0008982">
    <property type="term" value="F:protein-N(PI)-phosphohistidine-sugar phosphotransferase activity"/>
    <property type="evidence" value="ECO:0007669"/>
    <property type="project" value="InterPro"/>
</dbReference>
<keyword evidence="5" id="KW-0808">Transferase</keyword>
<dbReference type="CDD" id="cd05568">
    <property type="entry name" value="PTS_IIB_bgl_like"/>
    <property type="match status" value="1"/>
</dbReference>
<dbReference type="PANTHER" id="PTHR36203:SF1">
    <property type="entry name" value="ASCORBATE-SPECIFIC PTS SYSTEM EIIA COMPONENT"/>
    <property type="match status" value="1"/>
</dbReference>
<dbReference type="Proteomes" id="UP000198897">
    <property type="component" value="Unassembled WGS sequence"/>
</dbReference>
<reference evidence="16" key="1">
    <citation type="submission" date="2016-10" db="EMBL/GenBank/DDBJ databases">
        <authorList>
            <person name="Varghese N."/>
            <person name="Submissions S."/>
        </authorList>
    </citation>
    <scope>NUCLEOTIDE SEQUENCE [LARGE SCALE GENOMIC DNA]</scope>
    <source>
        <strain evidence="16">FP5</strain>
    </source>
</reference>
<dbReference type="PROSITE" id="PS51094">
    <property type="entry name" value="PTS_EIIA_TYPE_2"/>
    <property type="match status" value="1"/>
</dbReference>
<dbReference type="InterPro" id="IPR051351">
    <property type="entry name" value="Ascorbate-PTS_EIIA_comp"/>
</dbReference>
<protein>
    <recommendedName>
        <fullName evidence="10">Ascorbate-specific PTS system EIIA component</fullName>
    </recommendedName>
    <alternativeName>
        <fullName evidence="11">Ascorbate-specific phosphotransferase enzyme IIA component</fullName>
    </alternativeName>
</protein>
<feature type="domain" description="PTS EIIA type-2" evidence="12">
    <location>
        <begin position="542"/>
        <end position="682"/>
    </location>
</feature>
<evidence type="ECO:0000256" key="3">
    <source>
        <dbReference type="ARBA" id="ARBA00022490"/>
    </source>
</evidence>
<dbReference type="SUPFAM" id="SSF55804">
    <property type="entry name" value="Phoshotransferase/anion transport protein"/>
    <property type="match status" value="1"/>
</dbReference>
<evidence type="ECO:0000256" key="6">
    <source>
        <dbReference type="ARBA" id="ARBA00022683"/>
    </source>
</evidence>
<dbReference type="PROSITE" id="PS51372">
    <property type="entry name" value="PRD_2"/>
    <property type="match status" value="2"/>
</dbReference>
<organism evidence="15 16">
    <name type="scientific">Halobacillus alkaliphilus</name>
    <dbReference type="NCBI Taxonomy" id="396056"/>
    <lineage>
        <taxon>Bacteria</taxon>
        <taxon>Bacillati</taxon>
        <taxon>Bacillota</taxon>
        <taxon>Bacilli</taxon>
        <taxon>Bacillales</taxon>
        <taxon>Bacillaceae</taxon>
        <taxon>Halobacillus</taxon>
    </lineage>
</organism>
<sequence>MSLDERSKNILDELISNPSITSTTLENKYSISRRQLGYSFNKINDWLTSMNLPVIERTRKGCFIIDQSVFTNLHKEEDQAFVEMAVLTENERVYLILMMLVSSKEELSLNHFTAELEVSKNTVLNDLKQAQSYLNEYDLTIRYSRKAGYVLEGKEFQIRKLLINVTYQLLHMNVTEHKLMEVSSIKTDEREEFSQRIFNLENKLNIKITDEKMATMPYILILILRRIQQGHELQLFSIKYEELSHTKEYQATEAIFQDQTEIPVQERLFFTLHLLTTNVYWSEYLTEDHTTQQLIPVINNMLRLFEKSACVYLQDREQLVSKLLQHIKPAFYRIKYQLTETIDIQGAMNKELKELQHLVKRSISPLKDFIGKAIPESEISFITMLVGGWMRRQGESLEKKTKAIVVCPQGVSVSRLMFSELSELFPGFVFLDSLSVREFLNYELEYDLVFSPTYLETDKKLFISKPFLSEEEKYRLRKQVMLEIHGYIPNHLNAQHLIDIVKNHAEIKNEKALTEALQSYIERDEESSVSKPVKSKDINLDQLIPHGNIKLRDSVSSWEEAVRLSSRPLLEQGKIEREYVESMIQRSNEDPYIVIGSGIAIPHAAPDEGVNEVSMSMLRLKRGVNFTADYHINLVIVIAAVDKQQHIHALMQLMKLAGSEKDKQRMINAATVEEIYEILKLYSNEKELENTQ</sequence>
<dbReference type="Pfam" id="PF00874">
    <property type="entry name" value="PRD"/>
    <property type="match status" value="1"/>
</dbReference>
<dbReference type="Gene3D" id="1.10.10.10">
    <property type="entry name" value="Winged helix-like DNA-binding domain superfamily/Winged helix DNA-binding domain"/>
    <property type="match status" value="1"/>
</dbReference>
<evidence type="ECO:0000256" key="5">
    <source>
        <dbReference type="ARBA" id="ARBA00022679"/>
    </source>
</evidence>
<feature type="domain" description="PRD" evidence="14">
    <location>
        <begin position="184"/>
        <end position="284"/>
    </location>
</feature>
<dbReference type="InterPro" id="IPR013011">
    <property type="entry name" value="PTS_EIIB_2"/>
</dbReference>
<gene>
    <name evidence="15" type="ORF">SAMN05216353_10910</name>
</gene>
<evidence type="ECO:0000259" key="13">
    <source>
        <dbReference type="PROSITE" id="PS51099"/>
    </source>
</evidence>
<dbReference type="InterPro" id="IPR002178">
    <property type="entry name" value="PTS_EIIA_type-2_dom"/>
</dbReference>
<accession>A0A1I2LH88</accession>
<evidence type="ECO:0000256" key="2">
    <source>
        <dbReference type="ARBA" id="ARBA00022448"/>
    </source>
</evidence>
<evidence type="ECO:0000313" key="15">
    <source>
        <dbReference type="EMBL" id="SFF78393.1"/>
    </source>
</evidence>